<name>A0A6I6MZN8_9ACTN</name>
<accession>A0A6I6MZN8</accession>
<protein>
    <submittedName>
        <fullName evidence="1">Uncharacterized protein</fullName>
    </submittedName>
</protein>
<organism evidence="1 2">
    <name type="scientific">Streptomyces broussonetiae</name>
    <dbReference type="NCBI Taxonomy" id="2686304"/>
    <lineage>
        <taxon>Bacteria</taxon>
        <taxon>Bacillati</taxon>
        <taxon>Actinomycetota</taxon>
        <taxon>Actinomycetes</taxon>
        <taxon>Kitasatosporales</taxon>
        <taxon>Streptomycetaceae</taxon>
        <taxon>Streptomyces</taxon>
    </lineage>
</organism>
<dbReference type="RefSeq" id="WP_158920443.1">
    <property type="nucleotide sequence ID" value="NZ_CP047020.1"/>
</dbReference>
<evidence type="ECO:0000313" key="2">
    <source>
        <dbReference type="Proteomes" id="UP000436138"/>
    </source>
</evidence>
<dbReference type="Proteomes" id="UP000436138">
    <property type="component" value="Chromosome"/>
</dbReference>
<dbReference type="EMBL" id="CP047020">
    <property type="protein sequence ID" value="QHA04594.1"/>
    <property type="molecule type" value="Genomic_DNA"/>
</dbReference>
<keyword evidence="2" id="KW-1185">Reference proteome</keyword>
<gene>
    <name evidence="1" type="ORF">GQF42_16005</name>
</gene>
<dbReference type="AlphaFoldDB" id="A0A6I6MZN8"/>
<reference evidence="1 2" key="1">
    <citation type="submission" date="2019-12" db="EMBL/GenBank/DDBJ databases">
        <title>Streptomyces sp. strain T44 isolated from rhizosphere soil of Broussonetia papyrifera.</title>
        <authorList>
            <person name="Mo P."/>
        </authorList>
    </citation>
    <scope>NUCLEOTIDE SEQUENCE [LARGE SCALE GENOMIC DNA]</scope>
    <source>
        <strain evidence="1 2">T44</strain>
    </source>
</reference>
<dbReference type="KEGG" id="sbro:GQF42_16005"/>
<proteinExistence type="predicted"/>
<sequence>MTTTEQPLPLTNGEEWATAFMAALREEMRQTGETFSDLDWRQAEACAEFCRTNNCYANLSREQTVNLWGFGTVRPIFYSFERGEAWIRLWELAEPTGIGNPQLYELWRQELDADGIGATGYFIPTENAAADTMPAPLVSIIFAMRMFMAYSPWGAEFAANTADFMSHALLHSGLAQKLDGAQTYDKRIDVDGNQCS</sequence>
<evidence type="ECO:0000313" key="1">
    <source>
        <dbReference type="EMBL" id="QHA04594.1"/>
    </source>
</evidence>